<protein>
    <submittedName>
        <fullName evidence="2">Alpha-D-ribose 1-methylphosphonate 5-triphosphate diphosphatase</fullName>
        <ecNumber evidence="2">3.6.1.63</ecNumber>
    </submittedName>
</protein>
<keyword evidence="3" id="KW-1185">Reference proteome</keyword>
<organism evidence="2 3">
    <name type="scientific">Steroidobacter gossypii</name>
    <dbReference type="NCBI Taxonomy" id="2805490"/>
    <lineage>
        <taxon>Bacteria</taxon>
        <taxon>Pseudomonadati</taxon>
        <taxon>Pseudomonadota</taxon>
        <taxon>Gammaproteobacteria</taxon>
        <taxon>Steroidobacterales</taxon>
        <taxon>Steroidobacteraceae</taxon>
        <taxon>Steroidobacter</taxon>
    </lineage>
</organism>
<name>A0ABS1WY95_9GAMM</name>
<dbReference type="InterPro" id="IPR012696">
    <property type="entry name" value="PhnM"/>
</dbReference>
<dbReference type="Pfam" id="PF07969">
    <property type="entry name" value="Amidohydro_3"/>
    <property type="match status" value="1"/>
</dbReference>
<evidence type="ECO:0000259" key="1">
    <source>
        <dbReference type="Pfam" id="PF07969"/>
    </source>
</evidence>
<comment type="caution">
    <text evidence="2">The sequence shown here is derived from an EMBL/GenBank/DDBJ whole genome shotgun (WGS) entry which is preliminary data.</text>
</comment>
<dbReference type="PIRSF" id="PIRSF038971">
    <property type="entry name" value="PhnM"/>
    <property type="match status" value="1"/>
</dbReference>
<dbReference type="InterPro" id="IPR011059">
    <property type="entry name" value="Metal-dep_hydrolase_composite"/>
</dbReference>
<dbReference type="PANTHER" id="PTHR43135:SF3">
    <property type="entry name" value="ALPHA-D-RIBOSE 1-METHYLPHOSPHONATE 5-TRIPHOSPHATE DIPHOSPHATASE"/>
    <property type="match status" value="1"/>
</dbReference>
<dbReference type="InterPro" id="IPR051781">
    <property type="entry name" value="Metallo-dep_Hydrolase"/>
</dbReference>
<dbReference type="InterPro" id="IPR013108">
    <property type="entry name" value="Amidohydro_3"/>
</dbReference>
<dbReference type="NCBIfam" id="TIGR02318">
    <property type="entry name" value="phosphono_phnM"/>
    <property type="match status" value="1"/>
</dbReference>
<feature type="domain" description="Amidohydrolase 3" evidence="1">
    <location>
        <begin position="285"/>
        <end position="382"/>
    </location>
</feature>
<dbReference type="NCBIfam" id="NF011990">
    <property type="entry name" value="PRK15446.2-6"/>
    <property type="match status" value="1"/>
</dbReference>
<dbReference type="SUPFAM" id="SSF51556">
    <property type="entry name" value="Metallo-dependent hydrolases"/>
    <property type="match status" value="1"/>
</dbReference>
<dbReference type="NCBIfam" id="NF011984">
    <property type="entry name" value="PRK15446.1-5"/>
    <property type="match status" value="1"/>
</dbReference>
<accession>A0ABS1WY95</accession>
<evidence type="ECO:0000313" key="2">
    <source>
        <dbReference type="EMBL" id="MBM0105946.1"/>
    </source>
</evidence>
<dbReference type="EMBL" id="JAEVLS010000003">
    <property type="protein sequence ID" value="MBM0105946.1"/>
    <property type="molecule type" value="Genomic_DNA"/>
</dbReference>
<dbReference type="NCBIfam" id="NF011987">
    <property type="entry name" value="PRK15446.2-3"/>
    <property type="match status" value="1"/>
</dbReference>
<dbReference type="SUPFAM" id="SSF51338">
    <property type="entry name" value="Composite domain of metallo-dependent hydrolases"/>
    <property type="match status" value="1"/>
</dbReference>
<dbReference type="InterPro" id="IPR032466">
    <property type="entry name" value="Metal_Hydrolase"/>
</dbReference>
<dbReference type="Gene3D" id="2.30.40.10">
    <property type="entry name" value="Urease, subunit C, domain 1"/>
    <property type="match status" value="2"/>
</dbReference>
<evidence type="ECO:0000313" key="3">
    <source>
        <dbReference type="Proteomes" id="UP000661077"/>
    </source>
</evidence>
<sequence length="383" mass="41746">MPDDPNCFALCNAQAVLPERLALLTVEVRHGRIGRIGEGLQTSLRQIDCEGDYLLPGLIELHTDNFERHRIPRLGAPWLAKRAVLSHDAELASAGITTAFDAVTLGADLSDEANDESYLEEILATLSAQRTGLLRVDHQLHLRCELSSPRMPAQLLRACEIRSPRIVSLMDHTPGQGQWTDLGRFRRHYQARYGMTAERLDALIARRQQARATFADENRRFAIRVATEYAAIIASHDDCNAASIADAHRDGCRIAEFPTSLEAAIAAAGRGMNVVAGAPNLIRNGSHSGNIAASELVKAGVCHILSSDYFPPSLLQAAFYLSSHFHHSLPQAIASVAEVPARVLGLHDRGRIQTGHRADLVRVRDSAHGPVVVATWCGGRQVA</sequence>
<dbReference type="RefSeq" id="WP_203168615.1">
    <property type="nucleotide sequence ID" value="NZ_JAEVLS010000003.1"/>
</dbReference>
<keyword evidence="2" id="KW-0378">Hydrolase</keyword>
<reference evidence="2 3" key="1">
    <citation type="journal article" date="2021" name="Int. J. Syst. Evol. Microbiol.">
        <title>Steroidobacter gossypii sp. nov., isolated from soil of cotton cropping field.</title>
        <authorList>
            <person name="Huang R."/>
            <person name="Yang S."/>
            <person name="Zhen C."/>
            <person name="Liu W."/>
        </authorList>
    </citation>
    <scope>NUCLEOTIDE SEQUENCE [LARGE SCALE GENOMIC DNA]</scope>
    <source>
        <strain evidence="2 3">S1-65</strain>
    </source>
</reference>
<dbReference type="PANTHER" id="PTHR43135">
    <property type="entry name" value="ALPHA-D-RIBOSE 1-METHYLPHOSPHONATE 5-TRIPHOSPHATE DIPHOSPHATASE"/>
    <property type="match status" value="1"/>
</dbReference>
<gene>
    <name evidence="2" type="ORF">JM946_14535</name>
</gene>
<dbReference type="GO" id="GO:0016787">
    <property type="term" value="F:hydrolase activity"/>
    <property type="evidence" value="ECO:0007669"/>
    <property type="project" value="UniProtKB-KW"/>
</dbReference>
<dbReference type="Proteomes" id="UP000661077">
    <property type="component" value="Unassembled WGS sequence"/>
</dbReference>
<proteinExistence type="predicted"/>
<dbReference type="EC" id="3.6.1.63" evidence="2"/>
<dbReference type="Gene3D" id="3.20.20.140">
    <property type="entry name" value="Metal-dependent hydrolases"/>
    <property type="match status" value="2"/>
</dbReference>